<dbReference type="AlphaFoldDB" id="A0A9J5XLS1"/>
<dbReference type="SUPFAM" id="SSF51101">
    <property type="entry name" value="Mannose-binding lectins"/>
    <property type="match status" value="1"/>
</dbReference>
<comment type="similarity">
    <text evidence="1">Belongs to the jacalin lectin family.</text>
</comment>
<evidence type="ECO:0000313" key="5">
    <source>
        <dbReference type="Proteomes" id="UP000824120"/>
    </source>
</evidence>
<evidence type="ECO:0000313" key="4">
    <source>
        <dbReference type="EMBL" id="KAG5587992.1"/>
    </source>
</evidence>
<keyword evidence="2" id="KW-0430">Lectin</keyword>
<evidence type="ECO:0000256" key="2">
    <source>
        <dbReference type="ARBA" id="ARBA00022734"/>
    </source>
</evidence>
<proteinExistence type="inferred from homology"/>
<dbReference type="InterPro" id="IPR036404">
    <property type="entry name" value="Jacalin-like_lectin_dom_sf"/>
</dbReference>
<reference evidence="4 5" key="1">
    <citation type="submission" date="2020-09" db="EMBL/GenBank/DDBJ databases">
        <title>De no assembly of potato wild relative species, Solanum commersonii.</title>
        <authorList>
            <person name="Cho K."/>
        </authorList>
    </citation>
    <scope>NUCLEOTIDE SEQUENCE [LARGE SCALE GENOMIC DNA]</scope>
    <source>
        <strain evidence="4">LZ3.2</strain>
        <tissue evidence="4">Leaf</tissue>
    </source>
</reference>
<organism evidence="4 5">
    <name type="scientific">Solanum commersonii</name>
    <name type="common">Commerson's wild potato</name>
    <name type="synonym">Commerson's nightshade</name>
    <dbReference type="NCBI Taxonomy" id="4109"/>
    <lineage>
        <taxon>Eukaryota</taxon>
        <taxon>Viridiplantae</taxon>
        <taxon>Streptophyta</taxon>
        <taxon>Embryophyta</taxon>
        <taxon>Tracheophyta</taxon>
        <taxon>Spermatophyta</taxon>
        <taxon>Magnoliopsida</taxon>
        <taxon>eudicotyledons</taxon>
        <taxon>Gunneridae</taxon>
        <taxon>Pentapetalae</taxon>
        <taxon>asterids</taxon>
        <taxon>lamiids</taxon>
        <taxon>Solanales</taxon>
        <taxon>Solanaceae</taxon>
        <taxon>Solanoideae</taxon>
        <taxon>Solaneae</taxon>
        <taxon>Solanum</taxon>
    </lineage>
</organism>
<dbReference type="EMBL" id="JACXVP010000009">
    <property type="protein sequence ID" value="KAG5587992.1"/>
    <property type="molecule type" value="Genomic_DNA"/>
</dbReference>
<dbReference type="InterPro" id="IPR001229">
    <property type="entry name" value="Jacalin-like_lectin_dom"/>
</dbReference>
<sequence>MDKITVVPEKALHGTDWDVKGLGQIAGIYVHYETDKVFALQLVFYEKNNLVKSKRHGQTTIGTANFSALVFDYPSEFLTEISGSHEIIIIDQPIFIRADVAITSSILTSIKFGTNSVLMDHLGIKFERAETEEQKSKTLLKFIIICQTLLKF</sequence>
<dbReference type="Gene3D" id="2.100.10.30">
    <property type="entry name" value="Jacalin-like lectin domain"/>
    <property type="match status" value="1"/>
</dbReference>
<dbReference type="GO" id="GO:0030246">
    <property type="term" value="F:carbohydrate binding"/>
    <property type="evidence" value="ECO:0007669"/>
    <property type="project" value="UniProtKB-KW"/>
</dbReference>
<feature type="domain" description="Jacalin-type lectin" evidence="3">
    <location>
        <begin position="13"/>
        <end position="125"/>
    </location>
</feature>
<dbReference type="OrthoDB" id="581739at2759"/>
<protein>
    <recommendedName>
        <fullName evidence="3">Jacalin-type lectin domain-containing protein</fullName>
    </recommendedName>
</protein>
<evidence type="ECO:0000256" key="1">
    <source>
        <dbReference type="ARBA" id="ARBA00006568"/>
    </source>
</evidence>
<evidence type="ECO:0000259" key="3">
    <source>
        <dbReference type="Pfam" id="PF01419"/>
    </source>
</evidence>
<dbReference type="Proteomes" id="UP000824120">
    <property type="component" value="Chromosome 9"/>
</dbReference>
<accession>A0A9J5XLS1</accession>
<comment type="caution">
    <text evidence="4">The sequence shown here is derived from an EMBL/GenBank/DDBJ whole genome shotgun (WGS) entry which is preliminary data.</text>
</comment>
<name>A0A9J5XLS1_SOLCO</name>
<dbReference type="PANTHER" id="PTHR47293">
    <property type="entry name" value="JACALIN-RELATED LECTIN 3"/>
    <property type="match status" value="1"/>
</dbReference>
<dbReference type="Pfam" id="PF01419">
    <property type="entry name" value="Jacalin"/>
    <property type="match status" value="1"/>
</dbReference>
<dbReference type="PANTHER" id="PTHR47293:SF60">
    <property type="entry name" value="INACTIVE PROTEIN RESTRICTED TEV MOVEMENT 1-LIKE"/>
    <property type="match status" value="1"/>
</dbReference>
<gene>
    <name evidence="4" type="ORF">H5410_048426</name>
</gene>
<keyword evidence="5" id="KW-1185">Reference proteome</keyword>